<organism evidence="16 17">
    <name type="scientific">Shewanella sedimentimangrovi</name>
    <dbReference type="NCBI Taxonomy" id="2814293"/>
    <lineage>
        <taxon>Bacteria</taxon>
        <taxon>Pseudomonadati</taxon>
        <taxon>Pseudomonadota</taxon>
        <taxon>Gammaproteobacteria</taxon>
        <taxon>Alteromonadales</taxon>
        <taxon>Shewanellaceae</taxon>
        <taxon>Shewanella</taxon>
    </lineage>
</organism>
<evidence type="ECO:0000256" key="5">
    <source>
        <dbReference type="ARBA" id="ARBA00017058"/>
    </source>
</evidence>
<dbReference type="Gene3D" id="1.20.200.10">
    <property type="entry name" value="Fumarase/aspartase (Central domain)"/>
    <property type="match status" value="1"/>
</dbReference>
<evidence type="ECO:0000256" key="1">
    <source>
        <dbReference type="ARBA" id="ARBA00004706"/>
    </source>
</evidence>
<dbReference type="InterPro" id="IPR000362">
    <property type="entry name" value="Fumarate_lyase_fam"/>
</dbReference>
<dbReference type="InterPro" id="IPR022761">
    <property type="entry name" value="Fumarate_lyase_N"/>
</dbReference>
<evidence type="ECO:0000256" key="11">
    <source>
        <dbReference type="ARBA" id="ARBA00049115"/>
    </source>
</evidence>
<dbReference type="InterPro" id="IPR024083">
    <property type="entry name" value="Fumarase/histidase_N"/>
</dbReference>
<dbReference type="EMBL" id="CP071502">
    <property type="protein sequence ID" value="QSX35759.1"/>
    <property type="molecule type" value="Genomic_DNA"/>
</dbReference>
<dbReference type="Proteomes" id="UP000663207">
    <property type="component" value="Chromosome"/>
</dbReference>
<name>A0ABX7QW89_9GAMM</name>
<dbReference type="NCBIfam" id="NF006764">
    <property type="entry name" value="PRK09285.1"/>
    <property type="match status" value="1"/>
</dbReference>
<dbReference type="Pfam" id="PF00206">
    <property type="entry name" value="Lyase_1"/>
    <property type="match status" value="1"/>
</dbReference>
<feature type="domain" description="Adenylosuccinate lyase PurB C-terminal" evidence="15">
    <location>
        <begin position="331"/>
        <end position="445"/>
    </location>
</feature>
<gene>
    <name evidence="16" type="primary">purB</name>
    <name evidence="16" type="ORF">JYB85_10230</name>
</gene>
<evidence type="ECO:0000256" key="8">
    <source>
        <dbReference type="ARBA" id="ARBA00024477"/>
    </source>
</evidence>
<comment type="similarity">
    <text evidence="3 13">Belongs to the lyase 1 family. Adenylosuccinate lyase subfamily.</text>
</comment>
<dbReference type="InterPro" id="IPR013539">
    <property type="entry name" value="PurB_C"/>
</dbReference>
<dbReference type="Gene3D" id="1.10.275.10">
    <property type="entry name" value="Fumarase/aspartase (N-terminal domain)"/>
    <property type="match status" value="1"/>
</dbReference>
<feature type="domain" description="Fumarate lyase N-terminal" evidence="14">
    <location>
        <begin position="14"/>
        <end position="312"/>
    </location>
</feature>
<dbReference type="CDD" id="cd01598">
    <property type="entry name" value="PurB"/>
    <property type="match status" value="1"/>
</dbReference>
<dbReference type="PROSITE" id="PS00163">
    <property type="entry name" value="FUMARATE_LYASES"/>
    <property type="match status" value="1"/>
</dbReference>
<evidence type="ECO:0000256" key="12">
    <source>
        <dbReference type="NCBIfam" id="TIGR00928"/>
    </source>
</evidence>
<evidence type="ECO:0000256" key="13">
    <source>
        <dbReference type="RuleBase" id="RU361172"/>
    </source>
</evidence>
<dbReference type="PRINTS" id="PR00149">
    <property type="entry name" value="FUMRATELYASE"/>
</dbReference>
<evidence type="ECO:0000259" key="14">
    <source>
        <dbReference type="Pfam" id="PF00206"/>
    </source>
</evidence>
<dbReference type="GO" id="GO:0016829">
    <property type="term" value="F:lyase activity"/>
    <property type="evidence" value="ECO:0007669"/>
    <property type="project" value="UniProtKB-KW"/>
</dbReference>
<proteinExistence type="inferred from homology"/>
<comment type="pathway">
    <text evidence="2 13">Purine metabolism; AMP biosynthesis via de novo pathway; AMP from IMP: step 2/2.</text>
</comment>
<evidence type="ECO:0000256" key="3">
    <source>
        <dbReference type="ARBA" id="ARBA00008273"/>
    </source>
</evidence>
<dbReference type="PANTHER" id="PTHR43411">
    <property type="entry name" value="ADENYLOSUCCINATE LYASE"/>
    <property type="match status" value="1"/>
</dbReference>
<evidence type="ECO:0000256" key="2">
    <source>
        <dbReference type="ARBA" id="ARBA00004734"/>
    </source>
</evidence>
<protein>
    <recommendedName>
        <fullName evidence="5 12">Adenylosuccinate lyase</fullName>
        <shortName evidence="13">ASL</shortName>
        <ecNumber evidence="4 12">4.3.2.2</ecNumber>
    </recommendedName>
    <alternativeName>
        <fullName evidence="10 13">Adenylosuccinase</fullName>
    </alternativeName>
</protein>
<evidence type="ECO:0000313" key="16">
    <source>
        <dbReference type="EMBL" id="QSX35759.1"/>
    </source>
</evidence>
<comment type="pathway">
    <text evidence="1 13">Purine metabolism; IMP biosynthesis via de novo pathway; 5-amino-1-(5-phospho-D-ribosyl)imidazole-4-carboxamide from 5-amino-1-(5-phospho-D-ribosyl)imidazole-4-carboxylate: step 2/2.</text>
</comment>
<keyword evidence="7 13" id="KW-0456">Lyase</keyword>
<evidence type="ECO:0000259" key="15">
    <source>
        <dbReference type="Pfam" id="PF08328"/>
    </source>
</evidence>
<dbReference type="InterPro" id="IPR004769">
    <property type="entry name" value="Pur_lyase"/>
</dbReference>
<dbReference type="NCBIfam" id="TIGR00928">
    <property type="entry name" value="purB"/>
    <property type="match status" value="1"/>
</dbReference>
<keyword evidence="6 13" id="KW-0658">Purine biosynthesis</keyword>
<dbReference type="PANTHER" id="PTHR43411:SF1">
    <property type="entry name" value="ADENYLOSUCCINATE LYASE"/>
    <property type="match status" value="1"/>
</dbReference>
<dbReference type="InterPro" id="IPR008948">
    <property type="entry name" value="L-Aspartase-like"/>
</dbReference>
<dbReference type="InterPro" id="IPR047136">
    <property type="entry name" value="PurB_bact"/>
</dbReference>
<evidence type="ECO:0000256" key="4">
    <source>
        <dbReference type="ARBA" id="ARBA00012339"/>
    </source>
</evidence>
<comment type="catalytic activity">
    <reaction evidence="11">
        <text>N(6)-(1,2-dicarboxyethyl)-AMP = fumarate + AMP</text>
        <dbReference type="Rhea" id="RHEA:16853"/>
        <dbReference type="ChEBI" id="CHEBI:29806"/>
        <dbReference type="ChEBI" id="CHEBI:57567"/>
        <dbReference type="ChEBI" id="CHEBI:456215"/>
        <dbReference type="EC" id="4.3.2.2"/>
    </reaction>
    <physiologicalReaction direction="left-to-right" evidence="11">
        <dbReference type="Rhea" id="RHEA:16854"/>
    </physiologicalReaction>
</comment>
<comment type="catalytic activity">
    <reaction evidence="8">
        <text>(2S)-2-[5-amino-1-(5-phospho-beta-D-ribosyl)imidazole-4-carboxamido]succinate = 5-amino-1-(5-phospho-beta-D-ribosyl)imidazole-4-carboxamide + fumarate</text>
        <dbReference type="Rhea" id="RHEA:23920"/>
        <dbReference type="ChEBI" id="CHEBI:29806"/>
        <dbReference type="ChEBI" id="CHEBI:58443"/>
        <dbReference type="ChEBI" id="CHEBI:58475"/>
        <dbReference type="EC" id="4.3.2.2"/>
    </reaction>
    <physiologicalReaction direction="left-to-right" evidence="8">
        <dbReference type="Rhea" id="RHEA:23921"/>
    </physiologicalReaction>
</comment>
<reference evidence="16 17" key="1">
    <citation type="submission" date="2021-03" db="EMBL/GenBank/DDBJ databases">
        <title>Novel species identification of genus Shewanella.</title>
        <authorList>
            <person name="Liu G."/>
            <person name="Zhang Q."/>
        </authorList>
    </citation>
    <scope>NUCLEOTIDE SEQUENCE [LARGE SCALE GENOMIC DNA]</scope>
    <source>
        <strain evidence="16 17">FJAT-52962</strain>
    </source>
</reference>
<evidence type="ECO:0000313" key="17">
    <source>
        <dbReference type="Proteomes" id="UP000663207"/>
    </source>
</evidence>
<dbReference type="SUPFAM" id="SSF48557">
    <property type="entry name" value="L-aspartase-like"/>
    <property type="match status" value="1"/>
</dbReference>
<comment type="function">
    <text evidence="9">Catalyzes two reactions in de novo purine nucleotide biosynthesis. Catalyzes the breakdown of 5-aminoimidazole- (N-succinylocarboxamide) ribotide (SAICAR or 2-[5-amino-1-(5-phospho-beta-D-ribosyl)imidazole-4-carboxamido]succinate) to 5-aminoimidazole-4-carboxamide ribotide (AICAR or 5-amino-1-(5-phospho-beta-D-ribosyl)imidazole-4-carboxamide) and fumarate, and of adenylosuccinate (ADS or N(6)-(1,2-dicarboxyethyl)-AMP) to adenosine monophosphate (AMP) and fumarate.</text>
</comment>
<dbReference type="InterPro" id="IPR020557">
    <property type="entry name" value="Fumarate_lyase_CS"/>
</dbReference>
<keyword evidence="17" id="KW-1185">Reference proteome</keyword>
<dbReference type="Gene3D" id="1.10.40.30">
    <property type="entry name" value="Fumarase/aspartase (C-terminal domain)"/>
    <property type="match status" value="1"/>
</dbReference>
<dbReference type="Pfam" id="PF08328">
    <property type="entry name" value="ASL_C"/>
    <property type="match status" value="1"/>
</dbReference>
<dbReference type="RefSeq" id="WP_207379227.1">
    <property type="nucleotide sequence ID" value="NZ_CP071502.1"/>
</dbReference>
<evidence type="ECO:0000256" key="9">
    <source>
        <dbReference type="ARBA" id="ARBA00025012"/>
    </source>
</evidence>
<sequence length="456" mass="50845">MDLSALTAISPVDGRYGSKTVELRGIFSEYGLTKYRVQVEINWLKLLSSCPEIEEVPPFSEDALALLDGIKDKFNEADALRVKTIESTTNHDVKAVEYFIKEKIAGNAELVAIDEFVHFACTSEDINNLSHGLMLKEAREQVIVPYCQKLIDAIKALAKANKSVPMMSRTHGQPASPTTLGKEMANVVVRLERQLKQIQAVEIMGKINGAVGNYNAHLSAYPEVDWHALSQRFVTSLGLNWNPYTTQIEPHDYIAELFDALARFNTIIIDFDRDIWGYIALGHFKQKTVAGEIGSSTMPHKVNPIDFENSEGNLGIANALMQHLASKLPVSRWQRDLTDSTVLRTLGVGIAHSIIAFQATLKGISKLEVNEASLAKELDNNWEVLAEPVQTVMRRYGIEKPYEKLKELTRGKRIDAAQLAQFIDNLELPEAVKAELKLLTPANYIGRAEAFVDDLK</sequence>
<accession>A0ABX7QW89</accession>
<evidence type="ECO:0000256" key="10">
    <source>
        <dbReference type="ARBA" id="ARBA00030717"/>
    </source>
</evidence>
<evidence type="ECO:0000256" key="7">
    <source>
        <dbReference type="ARBA" id="ARBA00023239"/>
    </source>
</evidence>
<evidence type="ECO:0000256" key="6">
    <source>
        <dbReference type="ARBA" id="ARBA00022755"/>
    </source>
</evidence>
<dbReference type="EC" id="4.3.2.2" evidence="4 12"/>